<comment type="caution">
    <text evidence="1">The sequence shown here is derived from an EMBL/GenBank/DDBJ whole genome shotgun (WGS) entry which is preliminary data.</text>
</comment>
<dbReference type="AlphaFoldDB" id="A0AAF1KI43"/>
<gene>
    <name evidence="1" type="ORF">GXW79_06470</name>
</gene>
<sequence>MEPVENYCFICAATLPQGANPGLCQICSMKKASKSGPTGGAVQVVTWVSVSETANAVTANGNAHLKNVSDYIGAVMNCLTTHMSDNAATSAGGQYTIWNHAKEDTVSIDYQGTREGSGSTFWIDIQGQVGKDNARVSHWQIMVECAGSVPPQEVVMEAIKASLGVVVLKSPKNAAGIRIVIRRSTCTGLPNSQSNKSKK</sequence>
<reference evidence="1" key="2">
    <citation type="journal article" date="2021" name="Syst. Appl. Microbiol.">
        <title>Roseomonas hellenica sp. nov., isolated from roots of wild-growing Alkanna tinctoria.</title>
        <authorList>
            <person name="Rat A."/>
            <person name="Naranjo H.D."/>
            <person name="Lebbe L."/>
            <person name="Cnockaert M."/>
            <person name="Krigas N."/>
            <person name="Grigoriadou K."/>
            <person name="Maloupa E."/>
            <person name="Willems A."/>
        </authorList>
    </citation>
    <scope>NUCLEOTIDE SEQUENCE</scope>
    <source>
        <strain evidence="1">LMG 28251</strain>
    </source>
</reference>
<name>A0AAF1KI43_9PROT</name>
<reference evidence="1" key="1">
    <citation type="submission" date="2020-01" db="EMBL/GenBank/DDBJ databases">
        <authorList>
            <person name="Rat A."/>
        </authorList>
    </citation>
    <scope>NUCLEOTIDE SEQUENCE</scope>
    <source>
        <strain evidence="1">LMG 28251</strain>
    </source>
</reference>
<keyword evidence="2" id="KW-1185">Reference proteome</keyword>
<evidence type="ECO:0000313" key="2">
    <source>
        <dbReference type="Proteomes" id="UP001196068"/>
    </source>
</evidence>
<dbReference type="EMBL" id="JAAEDH010000005">
    <property type="protein sequence ID" value="MBR0654719.1"/>
    <property type="molecule type" value="Genomic_DNA"/>
</dbReference>
<dbReference type="Proteomes" id="UP001196068">
    <property type="component" value="Unassembled WGS sequence"/>
</dbReference>
<dbReference type="RefSeq" id="WP_211873539.1">
    <property type="nucleotide sequence ID" value="NZ_JAAEDH010000005.1"/>
</dbReference>
<protein>
    <submittedName>
        <fullName evidence="1">Uncharacterized protein</fullName>
    </submittedName>
</protein>
<organism evidence="1 2">
    <name type="scientific">Plastoroseomonas arctica</name>
    <dbReference type="NCBI Taxonomy" id="1509237"/>
    <lineage>
        <taxon>Bacteria</taxon>
        <taxon>Pseudomonadati</taxon>
        <taxon>Pseudomonadota</taxon>
        <taxon>Alphaproteobacteria</taxon>
        <taxon>Acetobacterales</taxon>
        <taxon>Acetobacteraceae</taxon>
        <taxon>Plastoroseomonas</taxon>
    </lineage>
</organism>
<proteinExistence type="predicted"/>
<accession>A0AAF1KI43</accession>
<evidence type="ECO:0000313" key="1">
    <source>
        <dbReference type="EMBL" id="MBR0654719.1"/>
    </source>
</evidence>